<protein>
    <recommendedName>
        <fullName evidence="1">N-acetyltransferase domain-containing protein</fullName>
    </recommendedName>
</protein>
<dbReference type="Gene3D" id="3.40.630.30">
    <property type="match status" value="1"/>
</dbReference>
<dbReference type="Pfam" id="PF00583">
    <property type="entry name" value="Acetyltransf_1"/>
    <property type="match status" value="1"/>
</dbReference>
<dbReference type="PANTHER" id="PTHR43233">
    <property type="entry name" value="FAMILY N-ACETYLTRANSFERASE, PUTATIVE (AFU_ORTHOLOGUE AFUA_6G03350)-RELATED"/>
    <property type="match status" value="1"/>
</dbReference>
<sequence>MRDATEMDLTYQRESYPDLTPADFVDVLVRSTLAERRPVDDPGAILGMLEKADVIITARDGGRLVGISRALSDFQFCTYLSDLAVDVAYQRRGIGRELIRLTHEAAGPKTTLILLAAPKAREYYPHIGMQFHDSCWIIPRR</sequence>
<dbReference type="EMBL" id="CP042997">
    <property type="protein sequence ID" value="QEH35723.1"/>
    <property type="molecule type" value="Genomic_DNA"/>
</dbReference>
<evidence type="ECO:0000313" key="3">
    <source>
        <dbReference type="Proteomes" id="UP000324233"/>
    </source>
</evidence>
<dbReference type="InterPro" id="IPR000182">
    <property type="entry name" value="GNAT_dom"/>
</dbReference>
<dbReference type="GO" id="GO:0016747">
    <property type="term" value="F:acyltransferase activity, transferring groups other than amino-acyl groups"/>
    <property type="evidence" value="ECO:0007669"/>
    <property type="project" value="InterPro"/>
</dbReference>
<keyword evidence="3" id="KW-1185">Reference proteome</keyword>
<gene>
    <name evidence="2" type="ORF">OJF2_42800</name>
</gene>
<evidence type="ECO:0000259" key="1">
    <source>
        <dbReference type="PROSITE" id="PS51186"/>
    </source>
</evidence>
<organism evidence="2 3">
    <name type="scientific">Aquisphaera giovannonii</name>
    <dbReference type="NCBI Taxonomy" id="406548"/>
    <lineage>
        <taxon>Bacteria</taxon>
        <taxon>Pseudomonadati</taxon>
        <taxon>Planctomycetota</taxon>
        <taxon>Planctomycetia</taxon>
        <taxon>Isosphaerales</taxon>
        <taxon>Isosphaeraceae</taxon>
        <taxon>Aquisphaera</taxon>
    </lineage>
</organism>
<dbReference type="KEGG" id="agv:OJF2_42800"/>
<dbReference type="PROSITE" id="PS51186">
    <property type="entry name" value="GNAT"/>
    <property type="match status" value="1"/>
</dbReference>
<evidence type="ECO:0000313" key="2">
    <source>
        <dbReference type="EMBL" id="QEH35723.1"/>
    </source>
</evidence>
<dbReference type="SUPFAM" id="SSF55729">
    <property type="entry name" value="Acyl-CoA N-acyltransferases (Nat)"/>
    <property type="match status" value="1"/>
</dbReference>
<accession>A0A5B9W588</accession>
<dbReference type="InterPro" id="IPR016181">
    <property type="entry name" value="Acyl_CoA_acyltransferase"/>
</dbReference>
<dbReference type="InterPro" id="IPR053144">
    <property type="entry name" value="Acetyltransferase_Butenolide"/>
</dbReference>
<reference evidence="2 3" key="1">
    <citation type="submission" date="2019-08" db="EMBL/GenBank/DDBJ databases">
        <title>Deep-cultivation of Planctomycetes and their phenomic and genomic characterization uncovers novel biology.</title>
        <authorList>
            <person name="Wiegand S."/>
            <person name="Jogler M."/>
            <person name="Boedeker C."/>
            <person name="Pinto D."/>
            <person name="Vollmers J."/>
            <person name="Rivas-Marin E."/>
            <person name="Kohn T."/>
            <person name="Peeters S.H."/>
            <person name="Heuer A."/>
            <person name="Rast P."/>
            <person name="Oberbeckmann S."/>
            <person name="Bunk B."/>
            <person name="Jeske O."/>
            <person name="Meyerdierks A."/>
            <person name="Storesund J.E."/>
            <person name="Kallscheuer N."/>
            <person name="Luecker S."/>
            <person name="Lage O.M."/>
            <person name="Pohl T."/>
            <person name="Merkel B.J."/>
            <person name="Hornburger P."/>
            <person name="Mueller R.-W."/>
            <person name="Bruemmer F."/>
            <person name="Labrenz M."/>
            <person name="Spormann A.M."/>
            <person name="Op den Camp H."/>
            <person name="Overmann J."/>
            <person name="Amann R."/>
            <person name="Jetten M.S.M."/>
            <person name="Mascher T."/>
            <person name="Medema M.H."/>
            <person name="Devos D.P."/>
            <person name="Kaster A.-K."/>
            <person name="Ovreas L."/>
            <person name="Rohde M."/>
            <person name="Galperin M.Y."/>
            <person name="Jogler C."/>
        </authorList>
    </citation>
    <scope>NUCLEOTIDE SEQUENCE [LARGE SCALE GENOMIC DNA]</scope>
    <source>
        <strain evidence="2 3">OJF2</strain>
    </source>
</reference>
<dbReference type="Proteomes" id="UP000324233">
    <property type="component" value="Chromosome"/>
</dbReference>
<name>A0A5B9W588_9BACT</name>
<dbReference type="CDD" id="cd04301">
    <property type="entry name" value="NAT_SF"/>
    <property type="match status" value="1"/>
</dbReference>
<feature type="domain" description="N-acetyltransferase" evidence="1">
    <location>
        <begin position="1"/>
        <end position="141"/>
    </location>
</feature>
<proteinExistence type="predicted"/>
<dbReference type="PANTHER" id="PTHR43233:SF1">
    <property type="entry name" value="FAMILY N-ACETYLTRANSFERASE, PUTATIVE (AFU_ORTHOLOGUE AFUA_6G03350)-RELATED"/>
    <property type="match status" value="1"/>
</dbReference>
<dbReference type="AlphaFoldDB" id="A0A5B9W588"/>